<evidence type="ECO:0000313" key="2">
    <source>
        <dbReference type="EMBL" id="GLR72239.1"/>
    </source>
</evidence>
<accession>A0AA37T1Y2</accession>
<organism evidence="2 3">
    <name type="scientific">Agaribacter marinus</name>
    <dbReference type="NCBI Taxonomy" id="1431249"/>
    <lineage>
        <taxon>Bacteria</taxon>
        <taxon>Pseudomonadati</taxon>
        <taxon>Pseudomonadota</taxon>
        <taxon>Gammaproteobacteria</taxon>
        <taxon>Alteromonadales</taxon>
        <taxon>Alteromonadaceae</taxon>
        <taxon>Agaribacter</taxon>
    </lineage>
</organism>
<keyword evidence="1" id="KW-0472">Membrane</keyword>
<dbReference type="NCBIfam" id="TIGR02532">
    <property type="entry name" value="IV_pilin_GFxxxE"/>
    <property type="match status" value="1"/>
</dbReference>
<dbReference type="InterPro" id="IPR045584">
    <property type="entry name" value="Pilin-like"/>
</dbReference>
<dbReference type="EMBL" id="BSOT01000009">
    <property type="protein sequence ID" value="GLR72239.1"/>
    <property type="molecule type" value="Genomic_DNA"/>
</dbReference>
<dbReference type="Gene3D" id="3.30.700.10">
    <property type="entry name" value="Glycoprotein, Type 4 Pilin"/>
    <property type="match status" value="1"/>
</dbReference>
<comment type="caution">
    <text evidence="2">The sequence shown here is derived from an EMBL/GenBank/DDBJ whole genome shotgun (WGS) entry which is preliminary data.</text>
</comment>
<proteinExistence type="predicted"/>
<name>A0AA37T1Y2_9ALTE</name>
<reference evidence="2" key="2">
    <citation type="submission" date="2023-01" db="EMBL/GenBank/DDBJ databases">
        <title>Draft genome sequence of Agaribacter marinus strain NBRC 110023.</title>
        <authorList>
            <person name="Sun Q."/>
            <person name="Mori K."/>
        </authorList>
    </citation>
    <scope>NUCLEOTIDE SEQUENCE</scope>
    <source>
        <strain evidence="2">NBRC 110023</strain>
    </source>
</reference>
<keyword evidence="1" id="KW-1133">Transmembrane helix</keyword>
<dbReference type="Proteomes" id="UP001156601">
    <property type="component" value="Unassembled WGS sequence"/>
</dbReference>
<dbReference type="AlphaFoldDB" id="A0AA37T1Y2"/>
<reference evidence="2" key="1">
    <citation type="journal article" date="2014" name="Int. J. Syst. Evol. Microbiol.">
        <title>Complete genome sequence of Corynebacterium casei LMG S-19264T (=DSM 44701T), isolated from a smear-ripened cheese.</title>
        <authorList>
            <consortium name="US DOE Joint Genome Institute (JGI-PGF)"/>
            <person name="Walter F."/>
            <person name="Albersmeier A."/>
            <person name="Kalinowski J."/>
            <person name="Ruckert C."/>
        </authorList>
    </citation>
    <scope>NUCLEOTIDE SEQUENCE</scope>
    <source>
        <strain evidence="2">NBRC 110023</strain>
    </source>
</reference>
<evidence type="ECO:0000256" key="1">
    <source>
        <dbReference type="SAM" id="Phobius"/>
    </source>
</evidence>
<sequence length="211" mass="22684">MQHKAMNNKRLQASVHPQNAGFTLIELVIVVVILGLLAATAIPPFLDVTEDAEDATVEGVSGGFATGVGLVRAQWELDARPRLNIGANQTSVTIDRIAIGIDKDTGYPTGQVDNDSSTEDDAISAPDCRSIFTLIMQSSPTITNIWDPSIAEEYSYFTNVEATGGIGGNDICRYYLLQTVKNLTSEPLNSNTGNGFVYDPRIGQVTVFSNN</sequence>
<keyword evidence="3" id="KW-1185">Reference proteome</keyword>
<keyword evidence="1" id="KW-0812">Transmembrane</keyword>
<dbReference type="Pfam" id="PF07963">
    <property type="entry name" value="N_methyl"/>
    <property type="match status" value="1"/>
</dbReference>
<feature type="transmembrane region" description="Helical" evidence="1">
    <location>
        <begin position="21"/>
        <end position="42"/>
    </location>
</feature>
<dbReference type="InterPro" id="IPR012902">
    <property type="entry name" value="N_methyl_site"/>
</dbReference>
<dbReference type="SUPFAM" id="SSF54523">
    <property type="entry name" value="Pili subunits"/>
    <property type="match status" value="1"/>
</dbReference>
<evidence type="ECO:0000313" key="3">
    <source>
        <dbReference type="Proteomes" id="UP001156601"/>
    </source>
</evidence>
<dbReference type="PROSITE" id="PS00409">
    <property type="entry name" value="PROKAR_NTER_METHYL"/>
    <property type="match status" value="1"/>
</dbReference>
<gene>
    <name evidence="2" type="primary">mshB</name>
    <name evidence="2" type="ORF">GCM10007852_31470</name>
</gene>
<protein>
    <submittedName>
        <fullName evidence="2">MSHA biogenesis protein MshB</fullName>
    </submittedName>
</protein>